<reference evidence="8" key="1">
    <citation type="submission" date="2023-01" db="EMBL/GenBank/DDBJ databases">
        <title>Exophiala dermititidis isolated from Cystic Fibrosis Patient.</title>
        <authorList>
            <person name="Kurbessoian T."/>
            <person name="Crocker A."/>
            <person name="Murante D."/>
            <person name="Hogan D.A."/>
            <person name="Stajich J.E."/>
        </authorList>
    </citation>
    <scope>NUCLEOTIDE SEQUENCE</scope>
    <source>
        <strain evidence="8">Ex8</strain>
    </source>
</reference>
<sequence>MRWKGARHPGLGHDKRVNLQTHILRPPPAHTTPQTSVRLCSGCAWSMNIDCCCLTLPWLPLWRHLEYTMGLERGMQAVVTATVFNALAFLFIILRCISRFVVIRRAGLEDGLIVFALVLSFGLTVIIGLQKEHGLGRHSWTVSDKDQKDLSKLLYASILVYNLGLFLVKISILYQYLRFFVQKSFRTAAWFLIVFIVVAGLAMLLTSSFSCWPIAFFWDKTVQSGHCINLIAFWFCVSALHIATDLAILVLPMPVLKRLQLPRKQKMTLIVVFALGGFGCITSILRLHALYISSTSSDLTHDNVDAATWSSAELNVGIMCACIPAMRPVINLIFPRLLGTSRRGNTSDPYPRGAAYYRNDSVVELSHVPKVESQASHDHDDNVSFDTTRATNTIRVKQEWSISSPDQP</sequence>
<dbReference type="AlphaFoldDB" id="A0AAN6IWJ6"/>
<evidence type="ECO:0000256" key="1">
    <source>
        <dbReference type="ARBA" id="ARBA00004141"/>
    </source>
</evidence>
<gene>
    <name evidence="8" type="ORF">HRR80_002299</name>
</gene>
<evidence type="ECO:0000256" key="2">
    <source>
        <dbReference type="ARBA" id="ARBA00022692"/>
    </source>
</evidence>
<dbReference type="Proteomes" id="UP001161757">
    <property type="component" value="Unassembled WGS sequence"/>
</dbReference>
<comment type="caution">
    <text evidence="8">The sequence shown here is derived from an EMBL/GenBank/DDBJ whole genome shotgun (WGS) entry which is preliminary data.</text>
</comment>
<evidence type="ECO:0000313" key="9">
    <source>
        <dbReference type="Proteomes" id="UP001161757"/>
    </source>
</evidence>
<feature type="transmembrane region" description="Helical" evidence="6">
    <location>
        <begin position="153"/>
        <end position="177"/>
    </location>
</feature>
<feature type="transmembrane region" description="Helical" evidence="6">
    <location>
        <begin position="77"/>
        <end position="98"/>
    </location>
</feature>
<accession>A0AAN6IWJ6</accession>
<feature type="transmembrane region" description="Helical" evidence="6">
    <location>
        <begin position="230"/>
        <end position="256"/>
    </location>
</feature>
<feature type="domain" description="Rhodopsin" evidence="7">
    <location>
        <begin position="94"/>
        <end position="331"/>
    </location>
</feature>
<evidence type="ECO:0000256" key="4">
    <source>
        <dbReference type="ARBA" id="ARBA00023136"/>
    </source>
</evidence>
<feature type="transmembrane region" description="Helical" evidence="6">
    <location>
        <begin position="189"/>
        <end position="218"/>
    </location>
</feature>
<dbReference type="GO" id="GO:0016020">
    <property type="term" value="C:membrane"/>
    <property type="evidence" value="ECO:0007669"/>
    <property type="project" value="UniProtKB-SubCell"/>
</dbReference>
<comment type="similarity">
    <text evidence="5">Belongs to the SAT4 family.</text>
</comment>
<feature type="transmembrane region" description="Helical" evidence="6">
    <location>
        <begin position="268"/>
        <end position="294"/>
    </location>
</feature>
<dbReference type="PANTHER" id="PTHR33048:SF47">
    <property type="entry name" value="INTEGRAL MEMBRANE PROTEIN-RELATED"/>
    <property type="match status" value="1"/>
</dbReference>
<dbReference type="PANTHER" id="PTHR33048">
    <property type="entry name" value="PTH11-LIKE INTEGRAL MEMBRANE PROTEIN (AFU_ORTHOLOGUE AFUA_5G11245)"/>
    <property type="match status" value="1"/>
</dbReference>
<dbReference type="InterPro" id="IPR049326">
    <property type="entry name" value="Rhodopsin_dom_fungi"/>
</dbReference>
<protein>
    <recommendedName>
        <fullName evidence="7">Rhodopsin domain-containing protein</fullName>
    </recommendedName>
</protein>
<dbReference type="Pfam" id="PF20684">
    <property type="entry name" value="Fung_rhodopsin"/>
    <property type="match status" value="1"/>
</dbReference>
<evidence type="ECO:0000256" key="6">
    <source>
        <dbReference type="SAM" id="Phobius"/>
    </source>
</evidence>
<keyword evidence="4 6" id="KW-0472">Membrane</keyword>
<organism evidence="8 9">
    <name type="scientific">Exophiala dermatitidis</name>
    <name type="common">Black yeast-like fungus</name>
    <name type="synonym">Wangiella dermatitidis</name>
    <dbReference type="NCBI Taxonomy" id="5970"/>
    <lineage>
        <taxon>Eukaryota</taxon>
        <taxon>Fungi</taxon>
        <taxon>Dikarya</taxon>
        <taxon>Ascomycota</taxon>
        <taxon>Pezizomycotina</taxon>
        <taxon>Eurotiomycetes</taxon>
        <taxon>Chaetothyriomycetidae</taxon>
        <taxon>Chaetothyriales</taxon>
        <taxon>Herpotrichiellaceae</taxon>
        <taxon>Exophiala</taxon>
    </lineage>
</organism>
<feature type="transmembrane region" description="Helical" evidence="6">
    <location>
        <begin position="110"/>
        <end position="129"/>
    </location>
</feature>
<evidence type="ECO:0000313" key="8">
    <source>
        <dbReference type="EMBL" id="KAJ8993795.1"/>
    </source>
</evidence>
<evidence type="ECO:0000256" key="3">
    <source>
        <dbReference type="ARBA" id="ARBA00022989"/>
    </source>
</evidence>
<dbReference type="InterPro" id="IPR052337">
    <property type="entry name" value="SAT4-like"/>
</dbReference>
<evidence type="ECO:0000259" key="7">
    <source>
        <dbReference type="Pfam" id="PF20684"/>
    </source>
</evidence>
<keyword evidence="2 6" id="KW-0812">Transmembrane</keyword>
<proteinExistence type="inferred from homology"/>
<comment type="subcellular location">
    <subcellularLocation>
        <location evidence="1">Membrane</location>
        <topology evidence="1">Multi-pass membrane protein</topology>
    </subcellularLocation>
</comment>
<dbReference type="EMBL" id="JAJGCB010000003">
    <property type="protein sequence ID" value="KAJ8993795.1"/>
    <property type="molecule type" value="Genomic_DNA"/>
</dbReference>
<keyword evidence="3 6" id="KW-1133">Transmembrane helix</keyword>
<evidence type="ECO:0000256" key="5">
    <source>
        <dbReference type="ARBA" id="ARBA00038359"/>
    </source>
</evidence>
<name>A0AAN6IWJ6_EXODE</name>